<sequence>MSTNQQLYTSTNTEEITIIKSGTSRMYFIMLVHLVVQSSLI</sequence>
<dbReference type="EMBL" id="BK016114">
    <property type="protein sequence ID" value="DAF96402.1"/>
    <property type="molecule type" value="Genomic_DNA"/>
</dbReference>
<evidence type="ECO:0000313" key="1">
    <source>
        <dbReference type="EMBL" id="DAF96402.1"/>
    </source>
</evidence>
<organism evidence="1">
    <name type="scientific">Podoviridae sp. ctG4L18</name>
    <dbReference type="NCBI Taxonomy" id="2825234"/>
    <lineage>
        <taxon>Viruses</taxon>
        <taxon>Duplodnaviria</taxon>
        <taxon>Heunggongvirae</taxon>
        <taxon>Uroviricota</taxon>
        <taxon>Caudoviricetes</taxon>
    </lineage>
</organism>
<name>A0A8S5UPR3_9CAUD</name>
<accession>A0A8S5UPR3</accession>
<reference evidence="1" key="1">
    <citation type="journal article" date="2021" name="Proc. Natl. Acad. Sci. U.S.A.">
        <title>A Catalog of Tens of Thousands of Viruses from Human Metagenomes Reveals Hidden Associations with Chronic Diseases.</title>
        <authorList>
            <person name="Tisza M.J."/>
            <person name="Buck C.B."/>
        </authorList>
    </citation>
    <scope>NUCLEOTIDE SEQUENCE</scope>
    <source>
        <strain evidence="1">CtG4L18</strain>
    </source>
</reference>
<proteinExistence type="predicted"/>
<protein>
    <submittedName>
        <fullName evidence="1">Uncharacterized protein</fullName>
    </submittedName>
</protein>